<name>A0AAV0WIV6_9HEMI</name>
<organism evidence="1 2">
    <name type="scientific">Macrosiphum euphorbiae</name>
    <name type="common">potato aphid</name>
    <dbReference type="NCBI Taxonomy" id="13131"/>
    <lineage>
        <taxon>Eukaryota</taxon>
        <taxon>Metazoa</taxon>
        <taxon>Ecdysozoa</taxon>
        <taxon>Arthropoda</taxon>
        <taxon>Hexapoda</taxon>
        <taxon>Insecta</taxon>
        <taxon>Pterygota</taxon>
        <taxon>Neoptera</taxon>
        <taxon>Paraneoptera</taxon>
        <taxon>Hemiptera</taxon>
        <taxon>Sternorrhyncha</taxon>
        <taxon>Aphidomorpha</taxon>
        <taxon>Aphidoidea</taxon>
        <taxon>Aphididae</taxon>
        <taxon>Macrosiphini</taxon>
        <taxon>Macrosiphum</taxon>
    </lineage>
</organism>
<accession>A0AAV0WIV6</accession>
<gene>
    <name evidence="1" type="ORF">MEUPH1_LOCUS11686</name>
</gene>
<evidence type="ECO:0000313" key="2">
    <source>
        <dbReference type="Proteomes" id="UP001160148"/>
    </source>
</evidence>
<proteinExistence type="predicted"/>
<comment type="caution">
    <text evidence="1">The sequence shown here is derived from an EMBL/GenBank/DDBJ whole genome shotgun (WGS) entry which is preliminary data.</text>
</comment>
<dbReference type="EMBL" id="CARXXK010000002">
    <property type="protein sequence ID" value="CAI6355879.1"/>
    <property type="molecule type" value="Genomic_DNA"/>
</dbReference>
<dbReference type="AlphaFoldDB" id="A0AAV0WIV6"/>
<keyword evidence="2" id="KW-1185">Reference proteome</keyword>
<evidence type="ECO:0000313" key="1">
    <source>
        <dbReference type="EMBL" id="CAI6355879.1"/>
    </source>
</evidence>
<protein>
    <recommendedName>
        <fullName evidence="3">MULE transposase domain-containing protein</fullName>
    </recommendedName>
</protein>
<dbReference type="Proteomes" id="UP001160148">
    <property type="component" value="Unassembled WGS sequence"/>
</dbReference>
<evidence type="ECO:0008006" key="3">
    <source>
        <dbReference type="Google" id="ProtNLM"/>
    </source>
</evidence>
<reference evidence="1 2" key="1">
    <citation type="submission" date="2023-01" db="EMBL/GenBank/DDBJ databases">
        <authorList>
            <person name="Whitehead M."/>
        </authorList>
    </citation>
    <scope>NUCLEOTIDE SEQUENCE [LARGE SCALE GENOMIC DNA]</scope>
</reference>
<sequence length="221" mass="25460">MTDFEKAIINACEEVYPNTPLSCCFFHFGQSIYRQIQSAGLQAAYNDPDDRSLKVYTHMMLALAFVPLAEVPRIFSLLENDAPEDLLPIFEYFEKNDVLGVIARGRKRGYLPRYPPEIWNQHQAALTGSHKTNNVSEGWHNRFQLVIGKHHPDLYSALSDFQKVQADVEIMISELSLGRKVRSQPKRKCRDFQTRIMSITADFNTYQDLQLLRTIAHNIVL</sequence>